<evidence type="ECO:0000256" key="1">
    <source>
        <dbReference type="SAM" id="MobiDB-lite"/>
    </source>
</evidence>
<feature type="region of interest" description="Disordered" evidence="1">
    <location>
        <begin position="1"/>
        <end position="29"/>
    </location>
</feature>
<gene>
    <name evidence="2" type="ORF">ORM20_00019</name>
</gene>
<dbReference type="EMBL" id="OX359470">
    <property type="protein sequence ID" value="CAI3971073.1"/>
    <property type="molecule type" value="Genomic_DNA"/>
</dbReference>
<reference evidence="2" key="1">
    <citation type="submission" date="2022-10" db="EMBL/GenBank/DDBJ databases">
        <authorList>
            <person name="Meaden S."/>
        </authorList>
    </citation>
    <scope>NUCLEOTIDE SEQUENCE</scope>
</reference>
<organism evidence="2">
    <name type="scientific">Ochrobactrum phage ORM_20</name>
    <dbReference type="NCBI Taxonomy" id="2985243"/>
    <lineage>
        <taxon>Viruses</taxon>
    </lineage>
</organism>
<sequence>MSLISGTLRGLHEMATEEKERSAARSQRDKQFEENFMNGLFGKTTTVKPVQENAFVGFLSGDDVVALIEANRGRPVGSPLVDSTGNPVEDRVIAETVAGGALVALSRDPKLLRIHTYRLDLQVEIVTEINYDNFTNALYSLRDPVAHTG</sequence>
<feature type="compositionally biased region" description="Basic and acidic residues" evidence="1">
    <location>
        <begin position="10"/>
        <end position="29"/>
    </location>
</feature>
<accession>A0A9N6WZA9</accession>
<name>A0A9N6WZA9_9VIRU</name>
<evidence type="ECO:0000313" key="2">
    <source>
        <dbReference type="EMBL" id="CAI3971073.1"/>
    </source>
</evidence>
<proteinExistence type="predicted"/>
<protein>
    <submittedName>
        <fullName evidence="2">Uncharacterized protein</fullName>
    </submittedName>
</protein>